<gene>
    <name evidence="2" type="ORF">NADRNF5_1238</name>
</gene>
<dbReference type="Gene3D" id="3.20.20.370">
    <property type="entry name" value="Glycoside hydrolase/deacetylase"/>
    <property type="match status" value="1"/>
</dbReference>
<accession>A0A0D5C2J2</accession>
<evidence type="ECO:0000313" key="3">
    <source>
        <dbReference type="Proteomes" id="UP000032408"/>
    </source>
</evidence>
<sequence length="465" mass="52760">MNKVIIFSIIFSVLLSVNYVDSALAEESETIEVEIKYTNGDRADFNGMKLIVYQDFNKEPLLEKNMSSNPDVITVPENHRYKIEVYTNGIFGDVEYIQLGNTSKKVVISIPISGGIQFEVFYKNGETPIEGATLILKSPDNSELARDVTNDLGETTRYWIQSTTKEGDYYIADVYLDEIFLTSYFPIKVQSGLAVDQKIVTNISEIVEDLITINLFDGSKKITSKDGDYQVVLLDKNQNQVASSNLSFRGDAQFSNLKTGAYTVKINSDKKIDDKLWPQNNIQIIGDSNKFSIFKNSEQVLKKEKPFYSCNCISFRLDDVQDYWLADAQIEIINLFAEKKIPLSVGVIGNLIGGDERIVSVLKENLANNNIEIVNHSWNNDALTNFDEKIQEDNIVMTNNKIFEVFGVTPKAFIPPQNLYNENTVNILKRNGFTHINSHIDRDAKTQNIDDIFLMFQQLQKLAFC</sequence>
<dbReference type="GeneID" id="24820437"/>
<dbReference type="PROSITE" id="PS51677">
    <property type="entry name" value="NODB"/>
    <property type="match status" value="1"/>
</dbReference>
<dbReference type="OrthoDB" id="306789at2157"/>
<dbReference type="EMBL" id="CP011070">
    <property type="protein sequence ID" value="AJW70926.1"/>
    <property type="molecule type" value="Genomic_DNA"/>
</dbReference>
<dbReference type="Gene3D" id="2.60.40.10">
    <property type="entry name" value="Immunoglobulins"/>
    <property type="match status" value="1"/>
</dbReference>
<dbReference type="RefSeq" id="WP_148313077.1">
    <property type="nucleotide sequence ID" value="NZ_CP011070.1"/>
</dbReference>
<feature type="domain" description="NodB homology" evidence="1">
    <location>
        <begin position="311"/>
        <end position="465"/>
    </location>
</feature>
<dbReference type="HOGENOM" id="CLU_587438_0_0_2"/>
<dbReference type="KEGG" id="nin:NADRNF5_1238"/>
<dbReference type="STRING" id="1580092.NADRNF5_1238"/>
<dbReference type="Pfam" id="PF01522">
    <property type="entry name" value="Polysacc_deac_1"/>
    <property type="match status" value="1"/>
</dbReference>
<dbReference type="SUPFAM" id="SSF88713">
    <property type="entry name" value="Glycoside hydrolase/deacetylase"/>
    <property type="match status" value="1"/>
</dbReference>
<reference evidence="3" key="1">
    <citation type="submission" date="2015-03" db="EMBL/GenBank/DDBJ databases">
        <title>Characterization of two novel Thaumarchaeota isolated from the Northern Adriatic Sea.</title>
        <authorList>
            <person name="Bayer B."/>
            <person name="Vojvoda J."/>
            <person name="Offre P."/>
            <person name="Srivastava A."/>
            <person name="Elisabeth N."/>
            <person name="Garcia J.A.L."/>
            <person name="Schleper C."/>
            <person name="Herndl G.J."/>
        </authorList>
    </citation>
    <scope>NUCLEOTIDE SEQUENCE [LARGE SCALE GENOMIC DNA]</scope>
    <source>
        <strain evidence="3">NF5</strain>
    </source>
</reference>
<name>A0A0D5C2J2_9ARCH</name>
<organism evidence="2 3">
    <name type="scientific">Nitrosopumilus adriaticus</name>
    <dbReference type="NCBI Taxonomy" id="1580092"/>
    <lineage>
        <taxon>Archaea</taxon>
        <taxon>Nitrososphaerota</taxon>
        <taxon>Nitrososphaeria</taxon>
        <taxon>Nitrosopumilales</taxon>
        <taxon>Nitrosopumilaceae</taxon>
        <taxon>Nitrosopumilus</taxon>
    </lineage>
</organism>
<dbReference type="AlphaFoldDB" id="A0A0D5C2J2"/>
<dbReference type="InterPro" id="IPR002509">
    <property type="entry name" value="NODB_dom"/>
</dbReference>
<dbReference type="GO" id="GO:0016810">
    <property type="term" value="F:hydrolase activity, acting on carbon-nitrogen (but not peptide) bonds"/>
    <property type="evidence" value="ECO:0007669"/>
    <property type="project" value="InterPro"/>
</dbReference>
<dbReference type="InterPro" id="IPR011330">
    <property type="entry name" value="Glyco_hydro/deAcase_b/a-brl"/>
</dbReference>
<proteinExistence type="predicted"/>
<keyword evidence="3" id="KW-1185">Reference proteome</keyword>
<dbReference type="GO" id="GO:0005975">
    <property type="term" value="P:carbohydrate metabolic process"/>
    <property type="evidence" value="ECO:0007669"/>
    <property type="project" value="InterPro"/>
</dbReference>
<dbReference type="Proteomes" id="UP000032408">
    <property type="component" value="Chromosome"/>
</dbReference>
<protein>
    <recommendedName>
        <fullName evidence="1">NodB homology domain-containing protein</fullName>
    </recommendedName>
</protein>
<dbReference type="InterPro" id="IPR013783">
    <property type="entry name" value="Ig-like_fold"/>
</dbReference>
<reference evidence="2 3" key="2">
    <citation type="journal article" date="2016" name="ISME J.">
        <title>Physiological and genomic characterization of two novel marine thaumarchaeal strains indicates niche differentiation.</title>
        <authorList>
            <person name="Bayer B."/>
            <person name="Vojvoda J."/>
            <person name="Offre P."/>
            <person name="Alves R.J."/>
            <person name="Elisabeth N.H."/>
            <person name="Garcia J.A."/>
            <person name="Volland J.M."/>
            <person name="Srivastava A."/>
            <person name="Schleper C."/>
            <person name="Herndl G.J."/>
        </authorList>
    </citation>
    <scope>NUCLEOTIDE SEQUENCE [LARGE SCALE GENOMIC DNA]</scope>
    <source>
        <strain evidence="2 3">NF5</strain>
    </source>
</reference>
<evidence type="ECO:0000259" key="1">
    <source>
        <dbReference type="PROSITE" id="PS51677"/>
    </source>
</evidence>
<evidence type="ECO:0000313" key="2">
    <source>
        <dbReference type="EMBL" id="AJW70926.1"/>
    </source>
</evidence>